<dbReference type="PANTHER" id="PTHR14269:SF61">
    <property type="entry name" value="CDP-DIACYLGLYCEROL--SERINE O-PHOSPHATIDYLTRANSFERASE"/>
    <property type="match status" value="1"/>
</dbReference>
<proteinExistence type="inferred from homology"/>
<evidence type="ECO:0000256" key="13">
    <source>
        <dbReference type="ARBA" id="ARBA00023264"/>
    </source>
</evidence>
<protein>
    <recommendedName>
        <fullName evidence="5">CDP-diacylglycerol--serine O-phosphatidyltransferase</fullName>
        <ecNumber evidence="4">2.7.8.8</ecNumber>
    </recommendedName>
    <alternativeName>
        <fullName evidence="14">Phosphatidylserine synthase</fullName>
    </alternativeName>
</protein>
<evidence type="ECO:0000256" key="6">
    <source>
        <dbReference type="ARBA" id="ARBA00022516"/>
    </source>
</evidence>
<comment type="subcellular location">
    <subcellularLocation>
        <location evidence="2">Endomembrane system</location>
        <topology evidence="2">Multi-pass membrane protein</topology>
    </subcellularLocation>
</comment>
<gene>
    <name evidence="19" type="primary">pssA</name>
    <name evidence="19" type="ORF">FHP25_01130</name>
</gene>
<feature type="transmembrane region" description="Helical" evidence="17">
    <location>
        <begin position="140"/>
        <end position="162"/>
    </location>
</feature>
<dbReference type="PANTHER" id="PTHR14269">
    <property type="entry name" value="CDP-DIACYLGLYCEROL--GLYCEROL-3-PHOSPHATE 3-PHOSPHATIDYLTRANSFERASE-RELATED"/>
    <property type="match status" value="1"/>
</dbReference>
<evidence type="ECO:0000259" key="18">
    <source>
        <dbReference type="Pfam" id="PF08009"/>
    </source>
</evidence>
<sequence>MAGIPPPAPRPGALRGLSVNRLLPNALTTIALCSGLTAIRYGLTGDYRSAVLAVIVAAIFDALDGRVARRLNVTSRFGAELDSLSDFCAFGVAPALLVYLSSMEAAGSLGWVVTLMFPICSAMRLARFNVGLAADVPPPVWAAAFFTGVPAPVGALLVLVPLMLSLSPDIAWGWLRHPVTGGAFLIGVAALMVSQLPTYSFKKGRIPPHLVLPIFLGISLVVGLLATSPWVTLPCIMLLYLATLPLSWRAYRRLEATERAAQASSAGAGHPAPAEPPRPGGAGIVALRPPGGGEGGDRSRL</sequence>
<dbReference type="Pfam" id="PF01066">
    <property type="entry name" value="CDP-OH_P_transf"/>
    <property type="match status" value="1"/>
</dbReference>
<accession>A0A5C8PWT2</accession>
<evidence type="ECO:0000313" key="20">
    <source>
        <dbReference type="Proteomes" id="UP000321638"/>
    </source>
</evidence>
<feature type="transmembrane region" description="Helical" evidence="17">
    <location>
        <begin position="47"/>
        <end position="63"/>
    </location>
</feature>
<feature type="transmembrane region" description="Helical" evidence="17">
    <location>
        <begin position="22"/>
        <end position="41"/>
    </location>
</feature>
<evidence type="ECO:0000313" key="19">
    <source>
        <dbReference type="EMBL" id="TXL82330.1"/>
    </source>
</evidence>
<dbReference type="InterPro" id="IPR004533">
    <property type="entry name" value="CDP-diaglyc--ser_O-PTrfase"/>
</dbReference>
<reference evidence="19 20" key="1">
    <citation type="submission" date="2019-06" db="EMBL/GenBank/DDBJ databases">
        <title>New taxonomy in bacterial strain CC-CFT640, isolated from vineyard.</title>
        <authorList>
            <person name="Lin S.-Y."/>
            <person name="Tsai C.-F."/>
            <person name="Young C.-C."/>
        </authorList>
    </citation>
    <scope>NUCLEOTIDE SEQUENCE [LARGE SCALE GENOMIC DNA]</scope>
    <source>
        <strain evidence="19 20">CC-CFT640</strain>
    </source>
</reference>
<evidence type="ECO:0000256" key="9">
    <source>
        <dbReference type="ARBA" id="ARBA00022989"/>
    </source>
</evidence>
<comment type="similarity">
    <text evidence="3 15">Belongs to the CDP-alcohol phosphatidyltransferase class-I family.</text>
</comment>
<evidence type="ECO:0000256" key="4">
    <source>
        <dbReference type="ARBA" id="ARBA00013174"/>
    </source>
</evidence>
<evidence type="ECO:0000256" key="17">
    <source>
        <dbReference type="SAM" id="Phobius"/>
    </source>
</evidence>
<evidence type="ECO:0000256" key="2">
    <source>
        <dbReference type="ARBA" id="ARBA00004127"/>
    </source>
</evidence>
<dbReference type="InterPro" id="IPR048254">
    <property type="entry name" value="CDP_ALCOHOL_P_TRANSF_CS"/>
</dbReference>
<evidence type="ECO:0000256" key="16">
    <source>
        <dbReference type="SAM" id="MobiDB-lite"/>
    </source>
</evidence>
<dbReference type="GO" id="GO:0008654">
    <property type="term" value="P:phospholipid biosynthetic process"/>
    <property type="evidence" value="ECO:0007669"/>
    <property type="project" value="UniProtKB-KW"/>
</dbReference>
<keyword evidence="20" id="KW-1185">Reference proteome</keyword>
<dbReference type="InterPro" id="IPR043130">
    <property type="entry name" value="CDP-OH_PTrfase_TM_dom"/>
</dbReference>
<evidence type="ECO:0000256" key="11">
    <source>
        <dbReference type="ARBA" id="ARBA00023136"/>
    </source>
</evidence>
<dbReference type="InterPro" id="IPR000462">
    <property type="entry name" value="CDP-OH_P_trans"/>
</dbReference>
<feature type="transmembrane region" description="Helical" evidence="17">
    <location>
        <begin position="108"/>
        <end position="128"/>
    </location>
</feature>
<feature type="transmembrane region" description="Helical" evidence="17">
    <location>
        <begin position="84"/>
        <end position="102"/>
    </location>
</feature>
<feature type="compositionally biased region" description="Low complexity" evidence="16">
    <location>
        <begin position="262"/>
        <end position="272"/>
    </location>
</feature>
<feature type="region of interest" description="Disordered" evidence="16">
    <location>
        <begin position="262"/>
        <end position="301"/>
    </location>
</feature>
<dbReference type="GO" id="GO:0003882">
    <property type="term" value="F:CDP-diacylglycerol-serine O-phosphatidyltransferase activity"/>
    <property type="evidence" value="ECO:0007669"/>
    <property type="project" value="UniProtKB-EC"/>
</dbReference>
<dbReference type="Pfam" id="PF08009">
    <property type="entry name" value="CDP-OH_P_tran_2"/>
    <property type="match status" value="1"/>
</dbReference>
<evidence type="ECO:0000256" key="10">
    <source>
        <dbReference type="ARBA" id="ARBA00023098"/>
    </source>
</evidence>
<evidence type="ECO:0000256" key="14">
    <source>
        <dbReference type="ARBA" id="ARBA00032361"/>
    </source>
</evidence>
<keyword evidence="9 17" id="KW-1133">Transmembrane helix</keyword>
<dbReference type="Gene3D" id="1.20.120.1760">
    <property type="match status" value="1"/>
</dbReference>
<dbReference type="InterPro" id="IPR012616">
    <property type="entry name" value="CDP-OH_P_trans_C"/>
</dbReference>
<dbReference type="PROSITE" id="PS00379">
    <property type="entry name" value="CDP_ALCOHOL_P_TRANSF"/>
    <property type="match status" value="1"/>
</dbReference>
<keyword evidence="8 17" id="KW-0812">Transmembrane</keyword>
<dbReference type="GO" id="GO:0012505">
    <property type="term" value="C:endomembrane system"/>
    <property type="evidence" value="ECO:0007669"/>
    <property type="project" value="UniProtKB-SubCell"/>
</dbReference>
<organism evidence="19 20">
    <name type="scientific">Vineibacter terrae</name>
    <dbReference type="NCBI Taxonomy" id="2586908"/>
    <lineage>
        <taxon>Bacteria</taxon>
        <taxon>Pseudomonadati</taxon>
        <taxon>Pseudomonadota</taxon>
        <taxon>Alphaproteobacteria</taxon>
        <taxon>Hyphomicrobiales</taxon>
        <taxon>Vineibacter</taxon>
    </lineage>
</organism>
<keyword evidence="10" id="KW-0443">Lipid metabolism</keyword>
<evidence type="ECO:0000256" key="1">
    <source>
        <dbReference type="ARBA" id="ARBA00000287"/>
    </source>
</evidence>
<comment type="catalytic activity">
    <reaction evidence="1">
        <text>a CDP-1,2-diacyl-sn-glycerol + L-serine = a 1,2-diacyl-sn-glycero-3-phospho-L-serine + CMP + H(+)</text>
        <dbReference type="Rhea" id="RHEA:16913"/>
        <dbReference type="ChEBI" id="CHEBI:15378"/>
        <dbReference type="ChEBI" id="CHEBI:33384"/>
        <dbReference type="ChEBI" id="CHEBI:57262"/>
        <dbReference type="ChEBI" id="CHEBI:58332"/>
        <dbReference type="ChEBI" id="CHEBI:60377"/>
        <dbReference type="EC" id="2.7.8.8"/>
    </reaction>
</comment>
<comment type="caution">
    <text evidence="19">The sequence shown here is derived from an EMBL/GenBank/DDBJ whole genome shotgun (WGS) entry which is preliminary data.</text>
</comment>
<dbReference type="OrthoDB" id="9777147at2"/>
<keyword evidence="6" id="KW-0444">Lipid biosynthesis</keyword>
<evidence type="ECO:0000256" key="7">
    <source>
        <dbReference type="ARBA" id="ARBA00022679"/>
    </source>
</evidence>
<evidence type="ECO:0000256" key="8">
    <source>
        <dbReference type="ARBA" id="ARBA00022692"/>
    </source>
</evidence>
<feature type="transmembrane region" description="Helical" evidence="17">
    <location>
        <begin position="174"/>
        <end position="194"/>
    </location>
</feature>
<dbReference type="AlphaFoldDB" id="A0A5C8PWT2"/>
<dbReference type="GO" id="GO:0016020">
    <property type="term" value="C:membrane"/>
    <property type="evidence" value="ECO:0007669"/>
    <property type="project" value="InterPro"/>
</dbReference>
<dbReference type="EMBL" id="VDUZ01000001">
    <property type="protein sequence ID" value="TXL82330.1"/>
    <property type="molecule type" value="Genomic_DNA"/>
</dbReference>
<keyword evidence="13" id="KW-1208">Phospholipid metabolism</keyword>
<dbReference type="InterPro" id="IPR050324">
    <property type="entry name" value="CDP-alcohol_PTase-I"/>
</dbReference>
<keyword evidence="12" id="KW-0594">Phospholipid biosynthesis</keyword>
<evidence type="ECO:0000256" key="3">
    <source>
        <dbReference type="ARBA" id="ARBA00010441"/>
    </source>
</evidence>
<name>A0A5C8PWT2_9HYPH</name>
<dbReference type="NCBIfam" id="TIGR00473">
    <property type="entry name" value="pssA"/>
    <property type="match status" value="1"/>
</dbReference>
<evidence type="ECO:0000256" key="15">
    <source>
        <dbReference type="RuleBase" id="RU003750"/>
    </source>
</evidence>
<evidence type="ECO:0000256" key="12">
    <source>
        <dbReference type="ARBA" id="ARBA00023209"/>
    </source>
</evidence>
<dbReference type="Proteomes" id="UP000321638">
    <property type="component" value="Unassembled WGS sequence"/>
</dbReference>
<feature type="domain" description="CDP-alcohol phosphatidyltransferase C-terminal" evidence="18">
    <location>
        <begin position="209"/>
        <end position="245"/>
    </location>
</feature>
<keyword evidence="11 17" id="KW-0472">Membrane</keyword>
<dbReference type="EC" id="2.7.8.8" evidence="4"/>
<feature type="transmembrane region" description="Helical" evidence="17">
    <location>
        <begin position="206"/>
        <end position="225"/>
    </location>
</feature>
<dbReference type="RefSeq" id="WP_147845036.1">
    <property type="nucleotide sequence ID" value="NZ_VDUZ01000001.1"/>
</dbReference>
<keyword evidence="7 15" id="KW-0808">Transferase</keyword>
<evidence type="ECO:0000256" key="5">
    <source>
        <dbReference type="ARBA" id="ARBA00017171"/>
    </source>
</evidence>